<accession>A0ABM1EE87</accession>
<evidence type="ECO:0000256" key="1">
    <source>
        <dbReference type="SAM" id="Coils"/>
    </source>
</evidence>
<proteinExistence type="predicted"/>
<feature type="coiled-coil region" evidence="1">
    <location>
        <begin position="99"/>
        <end position="126"/>
    </location>
</feature>
<sequence length="390" mass="43811">MDQAMTRTIVQYQQRREVARQGIALASRYQGELIFSTGQVVPFADLNDTTWRQLGRLDVLYVEANESYRNLLEMVHQVSDADQITQQLTDFVQAVTDNLTELADKRRNVEFNLNEKELNIQELNVAQEERLASVTQAINGYDNKIRVIYNFLADVLVEVDVLENRTDDIRLMLDSKSLAAEALLERAETLSLNISNAFVDVEMAESAVYTLEGAASAVLSDIADAQETVAGYLQTTQLVQNQSQVALNRSNLVMATRLPPIDQLMAVTRQINQMSVDDDILLDAIVTSLNAVNDAQHIEQLSQQAIEEAQLTLQQVTIISEHISTVKFASRMVRSLNRDSQGTKTTIEQMIDEVQTIVQADNEERATARAAVGATERRRRRRAVSGRRQL</sequence>
<evidence type="ECO:0000256" key="2">
    <source>
        <dbReference type="SAM" id="MobiDB-lite"/>
    </source>
</evidence>
<dbReference type="Proteomes" id="UP000695022">
    <property type="component" value="Unplaced"/>
</dbReference>
<evidence type="ECO:0000313" key="4">
    <source>
        <dbReference type="RefSeq" id="XP_014670508.1"/>
    </source>
</evidence>
<protein>
    <submittedName>
        <fullName evidence="4">Uncharacterized protein LOC106811418</fullName>
    </submittedName>
</protein>
<feature type="region of interest" description="Disordered" evidence="2">
    <location>
        <begin position="368"/>
        <end position="390"/>
    </location>
</feature>
<evidence type="ECO:0000313" key="3">
    <source>
        <dbReference type="Proteomes" id="UP000695022"/>
    </source>
</evidence>
<feature type="compositionally biased region" description="Basic residues" evidence="2">
    <location>
        <begin position="377"/>
        <end position="390"/>
    </location>
</feature>
<dbReference type="GeneID" id="106811418"/>
<keyword evidence="3" id="KW-1185">Reference proteome</keyword>
<reference evidence="4" key="1">
    <citation type="submission" date="2025-08" db="UniProtKB">
        <authorList>
            <consortium name="RefSeq"/>
        </authorList>
    </citation>
    <scope>IDENTIFICATION</scope>
</reference>
<organism evidence="3 4">
    <name type="scientific">Priapulus caudatus</name>
    <name type="common">Priapulid worm</name>
    <dbReference type="NCBI Taxonomy" id="37621"/>
    <lineage>
        <taxon>Eukaryota</taxon>
        <taxon>Metazoa</taxon>
        <taxon>Ecdysozoa</taxon>
        <taxon>Scalidophora</taxon>
        <taxon>Priapulida</taxon>
        <taxon>Priapulimorpha</taxon>
        <taxon>Priapulimorphida</taxon>
        <taxon>Priapulidae</taxon>
        <taxon>Priapulus</taxon>
    </lineage>
</organism>
<name>A0ABM1EE87_PRICU</name>
<gene>
    <name evidence="4" type="primary">LOC106811418</name>
</gene>
<keyword evidence="1" id="KW-0175">Coiled coil</keyword>
<dbReference type="RefSeq" id="XP_014670508.1">
    <property type="nucleotide sequence ID" value="XM_014815022.1"/>
</dbReference>